<evidence type="ECO:0000313" key="2">
    <source>
        <dbReference type="EMBL" id="CAB4124587.1"/>
    </source>
</evidence>
<protein>
    <submittedName>
        <fullName evidence="2">Peptidase M15A, C-terminal</fullName>
    </submittedName>
</protein>
<dbReference type="InterPro" id="IPR009045">
    <property type="entry name" value="Zn_M74/Hedgehog-like"/>
</dbReference>
<sequence length="144" mass="16118">MNIKKFKRGDKTKLTANFSVSEFECSCGKCPDTLINLDHVAKLQKLHNDLNASIHINSAYRCPEHNKAVGGETHSQHMIGNATDIVIADMTPLEVQDACESRFDGLGRYDVFTHVDSRGSHARWDFRVKTKPKSTDVSISDKDI</sequence>
<reference evidence="2" key="1">
    <citation type="submission" date="2020-04" db="EMBL/GenBank/DDBJ databases">
        <authorList>
            <person name="Chiriac C."/>
            <person name="Salcher M."/>
            <person name="Ghai R."/>
            <person name="Kavagutti S V."/>
        </authorList>
    </citation>
    <scope>NUCLEOTIDE SEQUENCE</scope>
</reference>
<feature type="domain" description="Peptidase M15A C-terminal" evidence="1">
    <location>
        <begin position="17"/>
        <end position="116"/>
    </location>
</feature>
<dbReference type="SUPFAM" id="SSF55166">
    <property type="entry name" value="Hedgehog/DD-peptidase"/>
    <property type="match status" value="1"/>
</dbReference>
<organism evidence="2">
    <name type="scientific">uncultured Caudovirales phage</name>
    <dbReference type="NCBI Taxonomy" id="2100421"/>
    <lineage>
        <taxon>Viruses</taxon>
        <taxon>Duplodnaviria</taxon>
        <taxon>Heunggongvirae</taxon>
        <taxon>Uroviricota</taxon>
        <taxon>Caudoviricetes</taxon>
        <taxon>Peduoviridae</taxon>
        <taxon>Maltschvirus</taxon>
        <taxon>Maltschvirus maltsch</taxon>
    </lineage>
</organism>
<gene>
    <name evidence="2" type="ORF">UFOVP53_13</name>
</gene>
<dbReference type="Pfam" id="PF08291">
    <property type="entry name" value="Peptidase_M15_3"/>
    <property type="match status" value="1"/>
</dbReference>
<proteinExistence type="predicted"/>
<dbReference type="Gene3D" id="3.30.1380.10">
    <property type="match status" value="1"/>
</dbReference>
<evidence type="ECO:0000259" key="1">
    <source>
        <dbReference type="Pfam" id="PF08291"/>
    </source>
</evidence>
<dbReference type="InterPro" id="IPR013230">
    <property type="entry name" value="Peptidase_M15A_C"/>
</dbReference>
<name>A0A6J5KUK2_9CAUD</name>
<accession>A0A6J5KUK2</accession>
<dbReference type="EMBL" id="LR796189">
    <property type="protein sequence ID" value="CAB4124587.1"/>
    <property type="molecule type" value="Genomic_DNA"/>
</dbReference>